<evidence type="ECO:0000256" key="1">
    <source>
        <dbReference type="SAM" id="Phobius"/>
    </source>
</evidence>
<reference evidence="2" key="2">
    <citation type="submission" date="2017-12" db="EMBL/GenBank/DDBJ databases">
        <title>Coralsnake Venomics: Analyses of Venom Gland Transcriptomes and Proteomes of Six Brazilian Taxa.</title>
        <authorList>
            <person name="Aird S.D."/>
            <person name="Jorge da Silva N."/>
            <person name="Qiu L."/>
            <person name="Villar-Briones A."/>
            <person name="Aparecida-Saddi V."/>
            <person name="Campos-Telles M.P."/>
            <person name="Grau M."/>
            <person name="Mikheyev A.S."/>
        </authorList>
    </citation>
    <scope>NUCLEOTIDE SEQUENCE</scope>
    <source>
        <tissue evidence="2">Venom_gland</tissue>
    </source>
</reference>
<name>A0A2H6NE45_9SAUR</name>
<dbReference type="EMBL" id="IACI01086138">
    <property type="protein sequence ID" value="LAA30531.1"/>
    <property type="molecule type" value="Transcribed_RNA"/>
</dbReference>
<protein>
    <submittedName>
        <fullName evidence="2">Uncharacterized protein</fullName>
    </submittedName>
</protein>
<dbReference type="AlphaFoldDB" id="A0A2H6NE45"/>
<sequence>MSEKKISGPNSKFSNKSLVKPISYFTPVQLISIWPHWCVCYAYISSYLLQLSFILSGMSKSEPRAPYLLPKEVSMIKKVTPAAVGSAIVSYAVLYITACPQQVSNRQNTRG</sequence>
<organism evidence="2">
    <name type="scientific">Micrurus carvalhoi</name>
    <dbReference type="NCBI Taxonomy" id="3147026"/>
    <lineage>
        <taxon>Eukaryota</taxon>
        <taxon>Metazoa</taxon>
        <taxon>Chordata</taxon>
        <taxon>Craniata</taxon>
        <taxon>Vertebrata</taxon>
        <taxon>Euteleostomi</taxon>
        <taxon>Lepidosauria</taxon>
        <taxon>Squamata</taxon>
        <taxon>Bifurcata</taxon>
        <taxon>Unidentata</taxon>
        <taxon>Episquamata</taxon>
        <taxon>Toxicofera</taxon>
        <taxon>Serpentes</taxon>
        <taxon>Colubroidea</taxon>
        <taxon>Elapidae</taxon>
        <taxon>Elapinae</taxon>
        <taxon>Micrurus</taxon>
    </lineage>
</organism>
<evidence type="ECO:0000313" key="2">
    <source>
        <dbReference type="EMBL" id="LAA30531.1"/>
    </source>
</evidence>
<reference evidence="2" key="1">
    <citation type="submission" date="2017-07" db="EMBL/GenBank/DDBJ databases">
        <authorList>
            <person name="Mikheyev A."/>
            <person name="Grau M."/>
        </authorList>
    </citation>
    <scope>NUCLEOTIDE SEQUENCE</scope>
    <source>
        <tissue evidence="2">Venom_gland</tissue>
    </source>
</reference>
<keyword evidence="1" id="KW-0812">Transmembrane</keyword>
<keyword evidence="1" id="KW-0472">Membrane</keyword>
<keyword evidence="1" id="KW-1133">Transmembrane helix</keyword>
<accession>A0A2H6NE45</accession>
<proteinExistence type="predicted"/>
<feature type="transmembrane region" description="Helical" evidence="1">
    <location>
        <begin position="34"/>
        <end position="58"/>
    </location>
</feature>